<accession>A0A2U9AX18</accession>
<dbReference type="AlphaFoldDB" id="A0A2U9AX18"/>
<protein>
    <submittedName>
        <fullName evidence="2">Uncharacterized protein</fullName>
    </submittedName>
</protein>
<keyword evidence="1" id="KW-0812">Transmembrane</keyword>
<keyword evidence="1" id="KW-1133">Transmembrane helix</keyword>
<evidence type="ECO:0000256" key="1">
    <source>
        <dbReference type="SAM" id="Phobius"/>
    </source>
</evidence>
<dbReference type="Proteomes" id="UP000246464">
    <property type="component" value="Chromosome 1"/>
</dbReference>
<proteinExistence type="predicted"/>
<evidence type="ECO:0000313" key="3">
    <source>
        <dbReference type="Proteomes" id="UP000246464"/>
    </source>
</evidence>
<reference evidence="2 3" key="1">
    <citation type="submission" date="2017-12" db="EMBL/GenBank/DDBJ databases">
        <title>Integrating genomic resources of turbot (Scophthalmus maximus) in depth evaluation of genetic and physical mapping variation across individuals.</title>
        <authorList>
            <person name="Martinez P."/>
        </authorList>
    </citation>
    <scope>NUCLEOTIDE SEQUENCE [LARGE SCALE GENOMIC DNA]</scope>
</reference>
<name>A0A2U9AX18_SCOMX</name>
<feature type="transmembrane region" description="Helical" evidence="1">
    <location>
        <begin position="28"/>
        <end position="49"/>
    </location>
</feature>
<keyword evidence="3" id="KW-1185">Reference proteome</keyword>
<organism evidence="2 3">
    <name type="scientific">Scophthalmus maximus</name>
    <name type="common">Turbot</name>
    <name type="synonym">Psetta maxima</name>
    <dbReference type="NCBI Taxonomy" id="52904"/>
    <lineage>
        <taxon>Eukaryota</taxon>
        <taxon>Metazoa</taxon>
        <taxon>Chordata</taxon>
        <taxon>Craniata</taxon>
        <taxon>Vertebrata</taxon>
        <taxon>Euteleostomi</taxon>
        <taxon>Actinopterygii</taxon>
        <taxon>Neopterygii</taxon>
        <taxon>Teleostei</taxon>
        <taxon>Neoteleostei</taxon>
        <taxon>Acanthomorphata</taxon>
        <taxon>Carangaria</taxon>
        <taxon>Pleuronectiformes</taxon>
        <taxon>Pleuronectoidei</taxon>
        <taxon>Scophthalmidae</taxon>
        <taxon>Scophthalmus</taxon>
    </lineage>
</organism>
<evidence type="ECO:0000313" key="2">
    <source>
        <dbReference type="EMBL" id="AWO96131.1"/>
    </source>
</evidence>
<keyword evidence="1" id="KW-0472">Membrane</keyword>
<dbReference type="EMBL" id="CP026243">
    <property type="protein sequence ID" value="AWO96131.1"/>
    <property type="molecule type" value="Genomic_DNA"/>
</dbReference>
<gene>
    <name evidence="2" type="ORF">SMAX5B_002558</name>
</gene>
<sequence>MAESLWGMEVLAQSSKLPLDHYLSCRTLWQVVLMLGAWLWRCNSGAYLYRWERLTSNRNMA</sequence>